<reference evidence="1 2" key="2">
    <citation type="submission" date="2008-08" db="EMBL/GenBank/DDBJ databases">
        <authorList>
            <person name="Fulton L."/>
            <person name="Clifton S."/>
            <person name="Fulton B."/>
            <person name="Xu J."/>
            <person name="Minx P."/>
            <person name="Pepin K.H."/>
            <person name="Johnson M."/>
            <person name="Thiruvilangam P."/>
            <person name="Bhonagiri V."/>
            <person name="Nash W.E."/>
            <person name="Mardis E.R."/>
            <person name="Wilson R.K."/>
        </authorList>
    </citation>
    <scope>NUCLEOTIDE SEQUENCE [LARGE SCALE GENOMIC DNA]</scope>
    <source>
        <strain evidence="2">DSM 17135 / JCM 12973 / M2</strain>
    </source>
</reference>
<organism evidence="1 2">
    <name type="scientific">Phocaeicola plebeius (strain DSM 17135 / JCM 12973 / CCUG 54634 / M2)</name>
    <name type="common">Bacteroides plebeius</name>
    <dbReference type="NCBI Taxonomy" id="484018"/>
    <lineage>
        <taxon>Bacteria</taxon>
        <taxon>Pseudomonadati</taxon>
        <taxon>Bacteroidota</taxon>
        <taxon>Bacteroidia</taxon>
        <taxon>Bacteroidales</taxon>
        <taxon>Bacteroidaceae</taxon>
        <taxon>Phocaeicola</taxon>
    </lineage>
</organism>
<protein>
    <submittedName>
        <fullName evidence="1">Uncharacterized protein</fullName>
    </submittedName>
</protein>
<gene>
    <name evidence="1" type="ORF">BACPLE_03972</name>
</gene>
<proteinExistence type="predicted"/>
<dbReference type="EMBL" id="ABQC02000025">
    <property type="protein sequence ID" value="EDY93716.1"/>
    <property type="molecule type" value="Genomic_DNA"/>
</dbReference>
<dbReference type="HOGENOM" id="CLU_215210_0_0_10"/>
<sequence length="50" mass="5518">MAEAPKADRICLSPLPSPFLDFTQSRSLRVTMRNPETGTVTPLKGWVGNM</sequence>
<evidence type="ECO:0000313" key="1">
    <source>
        <dbReference type="EMBL" id="EDY93716.1"/>
    </source>
</evidence>
<dbReference type="AlphaFoldDB" id="B5D4L7"/>
<accession>B5D4L7</accession>
<name>B5D4L7_PHOPM</name>
<reference evidence="1 2" key="1">
    <citation type="submission" date="2008-08" db="EMBL/GenBank/DDBJ databases">
        <title>Draft genome sequence of Bacteroides plebeius (DSM 17135).</title>
        <authorList>
            <person name="Sudarsanam P."/>
            <person name="Ley R."/>
            <person name="Guruge J."/>
            <person name="Turnbaugh P.J."/>
            <person name="Mahowald M."/>
            <person name="Liep D."/>
            <person name="Gordon J."/>
        </authorList>
    </citation>
    <scope>NUCLEOTIDE SEQUENCE [LARGE SCALE GENOMIC DNA]</scope>
    <source>
        <strain evidence="2">DSM 17135 / JCM 12973 / M2</strain>
    </source>
</reference>
<evidence type="ECO:0000313" key="2">
    <source>
        <dbReference type="Proteomes" id="UP000003452"/>
    </source>
</evidence>
<comment type="caution">
    <text evidence="1">The sequence shown here is derived from an EMBL/GenBank/DDBJ whole genome shotgun (WGS) entry which is preliminary data.</text>
</comment>
<dbReference type="Proteomes" id="UP000003452">
    <property type="component" value="Unassembled WGS sequence"/>
</dbReference>